<dbReference type="EC" id="1.1.1.133" evidence="3 6"/>
<keyword evidence="6" id="KW-0560">Oxidoreductase</keyword>
<dbReference type="Pfam" id="PF04321">
    <property type="entry name" value="RmlD_sub_bind"/>
    <property type="match status" value="1"/>
</dbReference>
<evidence type="ECO:0000259" key="8">
    <source>
        <dbReference type="Pfam" id="PF04321"/>
    </source>
</evidence>
<evidence type="ECO:0000256" key="7">
    <source>
        <dbReference type="SAM" id="MobiDB-lite"/>
    </source>
</evidence>
<sequence>MVKLMNPQKSTNSQIRPLELWGGLECTVNRVRDEYFSQLERNGHHGRACDIERFASTGIRAIRYPVLWERTAPDGLASADWRWADERLNALREAGVTPIAGLVHHGSGPRDTSLVDPAFAERLAEYAGAVAARYPWIEYYTPVNEPCTTARFAGLYGVWYPHGRDDRTFIEALLVQCRAVVLAMRAIRAVNPNAKLVQTDDLGKTYGTPELAHVAEFYNERRWLAWDLLCGMVDQQHRLWNYLIKTGIAAEEFLWFRDNPCPPDIIGVNYYVTSERWLDHRPERFPEHHRGVADGIPCADIEASRVLATPTPGIAPLLSEIWDRYGIPLAITEAHIDANREDQLRWLLEIWEAAQQSQQNGIDVRAVTVWSLLGSFDWNSLVTQNRGYYEPGPFDVRSPMPRPTALARMMKELSSGTPLSHPVLRGQGWWRRQGRFLCHPPVATPAALTSISADGHRLVGTAAAPILILGATGTLGRAFARVCRKRNLSYRLLSRKEMDIADAGSVERALAEHQPWAVINTCGYVRVDDAEQDAERCLRENTLGAATLAAACARHGIHLTSFSSDLVFDGKQSRPYVESDPVAPLNVYGRSKAEAEAAVLEAHPGALVVRTSAFFGPWDQYNFVTLALNALERGESFTASNDLTITPTYVPDLVHACLDLAIDREAGIWHLANGGELTWAELALKAAERAGIDASRLEARAIAYPAARPAYCALSSERGILLPRLDQALDRYLELRNVHDPEIEELQHTAESRQPVASGHRQQEETPPEAIQAGNC</sequence>
<accession>A0ABM8C498</accession>
<comment type="pathway">
    <text evidence="1 6">Carbohydrate biosynthesis; dTDP-L-rhamnose biosynthesis.</text>
</comment>
<dbReference type="CDD" id="cd05254">
    <property type="entry name" value="dTDP_HR_like_SDR_e"/>
    <property type="match status" value="1"/>
</dbReference>
<dbReference type="InterPro" id="IPR017853">
    <property type="entry name" value="GH"/>
</dbReference>
<evidence type="ECO:0000256" key="5">
    <source>
        <dbReference type="ARBA" id="ARBA00048200"/>
    </source>
</evidence>
<proteinExistence type="inferred from homology"/>
<dbReference type="Proteomes" id="UP001163336">
    <property type="component" value="Chromosome"/>
</dbReference>
<dbReference type="InterPro" id="IPR001360">
    <property type="entry name" value="Glyco_hydro_1"/>
</dbReference>
<dbReference type="InterPro" id="IPR036291">
    <property type="entry name" value="NAD(P)-bd_dom_sf"/>
</dbReference>
<keyword evidence="10" id="KW-1185">Reference proteome</keyword>
<evidence type="ECO:0000313" key="10">
    <source>
        <dbReference type="Proteomes" id="UP001163336"/>
    </source>
</evidence>
<dbReference type="SUPFAM" id="SSF51445">
    <property type="entry name" value="(Trans)glycosidases"/>
    <property type="match status" value="1"/>
</dbReference>
<evidence type="ECO:0000256" key="6">
    <source>
        <dbReference type="RuleBase" id="RU364082"/>
    </source>
</evidence>
<keyword evidence="6" id="KW-0521">NADP</keyword>
<dbReference type="InterPro" id="IPR005913">
    <property type="entry name" value="dTDP_dehydrorham_reduct"/>
</dbReference>
<evidence type="ECO:0000256" key="1">
    <source>
        <dbReference type="ARBA" id="ARBA00004781"/>
    </source>
</evidence>
<organism evidence="9 10">
    <name type="scientific">Massilia varians</name>
    <dbReference type="NCBI Taxonomy" id="457921"/>
    <lineage>
        <taxon>Bacteria</taxon>
        <taxon>Pseudomonadati</taxon>
        <taxon>Pseudomonadota</taxon>
        <taxon>Betaproteobacteria</taxon>
        <taxon>Burkholderiales</taxon>
        <taxon>Oxalobacteraceae</taxon>
        <taxon>Telluria group</taxon>
        <taxon>Massilia</taxon>
    </lineage>
</organism>
<comment type="catalytic activity">
    <reaction evidence="5 6">
        <text>dTDP-beta-L-rhamnose + NADP(+) = dTDP-4-dehydro-beta-L-rhamnose + NADPH + H(+)</text>
        <dbReference type="Rhea" id="RHEA:21796"/>
        <dbReference type="ChEBI" id="CHEBI:15378"/>
        <dbReference type="ChEBI" id="CHEBI:57510"/>
        <dbReference type="ChEBI" id="CHEBI:57783"/>
        <dbReference type="ChEBI" id="CHEBI:58349"/>
        <dbReference type="ChEBI" id="CHEBI:62830"/>
        <dbReference type="EC" id="1.1.1.133"/>
    </reaction>
</comment>
<evidence type="ECO:0000256" key="3">
    <source>
        <dbReference type="ARBA" id="ARBA00012929"/>
    </source>
</evidence>
<feature type="region of interest" description="Disordered" evidence="7">
    <location>
        <begin position="749"/>
        <end position="776"/>
    </location>
</feature>
<reference evidence="9" key="1">
    <citation type="submission" date="2022-11" db="EMBL/GenBank/DDBJ databases">
        <title>Isolation and characterization of PLA-degrading bacterium Massilia sp. from Antarctic soil.</title>
        <authorList>
            <person name="Sato K."/>
            <person name="Gomez-Fuentes C."/>
            <person name="Ahmad S.A."/>
            <person name="Zulkharnain A."/>
        </authorList>
    </citation>
    <scope>NUCLEOTIDE SEQUENCE</scope>
    <source>
        <strain evidence="9">N-3</strain>
    </source>
</reference>
<dbReference type="Gene3D" id="3.20.20.80">
    <property type="entry name" value="Glycosidases"/>
    <property type="match status" value="1"/>
</dbReference>
<name>A0ABM8C498_9BURK</name>
<dbReference type="Gene3D" id="3.90.25.10">
    <property type="entry name" value="UDP-galactose 4-epimerase, domain 1"/>
    <property type="match status" value="1"/>
</dbReference>
<dbReference type="PANTHER" id="PTHR10491">
    <property type="entry name" value="DTDP-4-DEHYDRORHAMNOSE REDUCTASE"/>
    <property type="match status" value="1"/>
</dbReference>
<comment type="similarity">
    <text evidence="2 6">Belongs to the dTDP-4-dehydrorhamnose reductase family.</text>
</comment>
<evidence type="ECO:0000256" key="2">
    <source>
        <dbReference type="ARBA" id="ARBA00010944"/>
    </source>
</evidence>
<protein>
    <recommendedName>
        <fullName evidence="4 6">dTDP-4-dehydrorhamnose reductase</fullName>
        <ecNumber evidence="3 6">1.1.1.133</ecNumber>
    </recommendedName>
</protein>
<dbReference type="SUPFAM" id="SSF51735">
    <property type="entry name" value="NAD(P)-binding Rossmann-fold domains"/>
    <property type="match status" value="1"/>
</dbReference>
<dbReference type="InterPro" id="IPR029903">
    <property type="entry name" value="RmlD-like-bd"/>
</dbReference>
<gene>
    <name evidence="9" type="ORF">MasN3_15020</name>
</gene>
<feature type="domain" description="RmlD-like substrate binding" evidence="8">
    <location>
        <begin position="466"/>
        <end position="717"/>
    </location>
</feature>
<evidence type="ECO:0000313" key="9">
    <source>
        <dbReference type="EMBL" id="BDT58008.1"/>
    </source>
</evidence>
<dbReference type="Gene3D" id="3.40.50.720">
    <property type="entry name" value="NAD(P)-binding Rossmann-like Domain"/>
    <property type="match status" value="1"/>
</dbReference>
<dbReference type="Pfam" id="PF00232">
    <property type="entry name" value="Glyco_hydro_1"/>
    <property type="match status" value="1"/>
</dbReference>
<evidence type="ECO:0000256" key="4">
    <source>
        <dbReference type="ARBA" id="ARBA00017099"/>
    </source>
</evidence>
<comment type="cofactor">
    <cofactor evidence="6">
        <name>Mg(2+)</name>
        <dbReference type="ChEBI" id="CHEBI:18420"/>
    </cofactor>
    <text evidence="6">Binds 1 Mg(2+) ion per monomer.</text>
</comment>
<comment type="function">
    <text evidence="6">Catalyzes the reduction of dTDP-6-deoxy-L-lyxo-4-hexulose to yield dTDP-L-rhamnose.</text>
</comment>
<dbReference type="EMBL" id="AP026966">
    <property type="protein sequence ID" value="BDT58008.1"/>
    <property type="molecule type" value="Genomic_DNA"/>
</dbReference>
<dbReference type="PANTHER" id="PTHR10491:SF4">
    <property type="entry name" value="METHIONINE ADENOSYLTRANSFERASE 2 SUBUNIT BETA"/>
    <property type="match status" value="1"/>
</dbReference>